<dbReference type="Gene3D" id="1.20.1600.10">
    <property type="entry name" value="Outer membrane efflux proteins (OEP)"/>
    <property type="match status" value="1"/>
</dbReference>
<gene>
    <name evidence="10" type="ORF">H9928_04200</name>
</gene>
<evidence type="ECO:0000256" key="3">
    <source>
        <dbReference type="ARBA" id="ARBA00022448"/>
    </source>
</evidence>
<keyword evidence="7" id="KW-0998">Cell outer membrane</keyword>
<evidence type="ECO:0000313" key="10">
    <source>
        <dbReference type="EMBL" id="MBU3855754.1"/>
    </source>
</evidence>
<evidence type="ECO:0000256" key="5">
    <source>
        <dbReference type="ARBA" id="ARBA00022692"/>
    </source>
</evidence>
<feature type="chain" id="PRO_5037559085" evidence="9">
    <location>
        <begin position="21"/>
        <end position="439"/>
    </location>
</feature>
<dbReference type="GO" id="GO:0009279">
    <property type="term" value="C:cell outer membrane"/>
    <property type="evidence" value="ECO:0007669"/>
    <property type="project" value="UniProtKB-SubCell"/>
</dbReference>
<proteinExistence type="inferred from homology"/>
<accession>A0A948TLZ2</accession>
<comment type="subcellular location">
    <subcellularLocation>
        <location evidence="1">Cell outer membrane</location>
    </subcellularLocation>
</comment>
<feature type="coiled-coil region" evidence="8">
    <location>
        <begin position="329"/>
        <end position="419"/>
    </location>
</feature>
<dbReference type="AlphaFoldDB" id="A0A948TLZ2"/>
<organism evidence="10 11">
    <name type="scientific">Candidatus Phocaeicola excrementipullorum</name>
    <dbReference type="NCBI Taxonomy" id="2838731"/>
    <lineage>
        <taxon>Bacteria</taxon>
        <taxon>Pseudomonadati</taxon>
        <taxon>Bacteroidota</taxon>
        <taxon>Bacteroidia</taxon>
        <taxon>Bacteroidales</taxon>
        <taxon>Bacteroidaceae</taxon>
        <taxon>Phocaeicola</taxon>
    </lineage>
</organism>
<sequence>MKKHLYILAALAGMGLSARAQYTYTLRQCLEEGLANNYSLRITRNEELVSKNNATLGNAGYLPTIDLTAGYTGSNDNSNSESRSTGETTKVRGVYDQTLDAGIDLNWTIFDGFNISTTYKQLKEMERLGKTNTRIAIEDFIANLTAEYYNYIQQEIRLKNFRYAVTLSRERLRIVEERYHIGNFSRLDYQQATVDFNADRAQYIKQRELVHTSRINLNELMAAKDMDRPIKVKDSLIDVNEHLEFNELWNGTLNANASLLQADQNTTIAQLDYKKVLSRNYPYVRLNAGYGYTLNKYDVNATRQRSNWGFSGGITVGFNIFDGNRRREKKNASLAIRNAQLARDELEQGLRADLSNLWQAYRNNIRLLNLERQNLISAKENHEIAKERYLLGDLSGIEMREAQKSLLDAEERILSAEYDTKMCEISLLQLSGQITRYLK</sequence>
<dbReference type="PANTHER" id="PTHR30026:SF20">
    <property type="entry name" value="OUTER MEMBRANE PROTEIN TOLC"/>
    <property type="match status" value="1"/>
</dbReference>
<evidence type="ECO:0000256" key="4">
    <source>
        <dbReference type="ARBA" id="ARBA00022452"/>
    </source>
</evidence>
<keyword evidence="4" id="KW-1134">Transmembrane beta strand</keyword>
<reference evidence="10" key="2">
    <citation type="submission" date="2021-04" db="EMBL/GenBank/DDBJ databases">
        <authorList>
            <person name="Gilroy R."/>
        </authorList>
    </citation>
    <scope>NUCLEOTIDE SEQUENCE</scope>
    <source>
        <strain evidence="10">8470</strain>
    </source>
</reference>
<evidence type="ECO:0000313" key="11">
    <source>
        <dbReference type="Proteomes" id="UP000784286"/>
    </source>
</evidence>
<evidence type="ECO:0000256" key="8">
    <source>
        <dbReference type="SAM" id="Coils"/>
    </source>
</evidence>
<dbReference type="GO" id="GO:0015562">
    <property type="term" value="F:efflux transmembrane transporter activity"/>
    <property type="evidence" value="ECO:0007669"/>
    <property type="project" value="InterPro"/>
</dbReference>
<keyword evidence="6" id="KW-0472">Membrane</keyword>
<dbReference type="GO" id="GO:0015288">
    <property type="term" value="F:porin activity"/>
    <property type="evidence" value="ECO:0007669"/>
    <property type="project" value="TreeGrafter"/>
</dbReference>
<dbReference type="Proteomes" id="UP000784286">
    <property type="component" value="Unassembled WGS sequence"/>
</dbReference>
<feature type="signal peptide" evidence="9">
    <location>
        <begin position="1"/>
        <end position="20"/>
    </location>
</feature>
<evidence type="ECO:0000256" key="2">
    <source>
        <dbReference type="ARBA" id="ARBA00007613"/>
    </source>
</evidence>
<protein>
    <submittedName>
        <fullName evidence="10">TolC family protein</fullName>
    </submittedName>
</protein>
<evidence type="ECO:0000256" key="1">
    <source>
        <dbReference type="ARBA" id="ARBA00004442"/>
    </source>
</evidence>
<keyword evidence="9" id="KW-0732">Signal</keyword>
<name>A0A948TLZ2_9BACT</name>
<reference evidence="10" key="1">
    <citation type="journal article" date="2021" name="PeerJ">
        <title>Extensive microbial diversity within the chicken gut microbiome revealed by metagenomics and culture.</title>
        <authorList>
            <person name="Gilroy R."/>
            <person name="Ravi A."/>
            <person name="Getino M."/>
            <person name="Pursley I."/>
            <person name="Horton D.L."/>
            <person name="Alikhan N.F."/>
            <person name="Baker D."/>
            <person name="Gharbi K."/>
            <person name="Hall N."/>
            <person name="Watson M."/>
            <person name="Adriaenssens E.M."/>
            <person name="Foster-Nyarko E."/>
            <person name="Jarju S."/>
            <person name="Secka A."/>
            <person name="Antonio M."/>
            <person name="Oren A."/>
            <person name="Chaudhuri R.R."/>
            <person name="La Ragione R."/>
            <person name="Hildebrand F."/>
            <person name="Pallen M.J."/>
        </authorList>
    </citation>
    <scope>NUCLEOTIDE SEQUENCE</scope>
    <source>
        <strain evidence="10">8470</strain>
    </source>
</reference>
<dbReference type="Pfam" id="PF02321">
    <property type="entry name" value="OEP"/>
    <property type="match status" value="2"/>
</dbReference>
<comment type="caution">
    <text evidence="10">The sequence shown here is derived from an EMBL/GenBank/DDBJ whole genome shotgun (WGS) entry which is preliminary data.</text>
</comment>
<dbReference type="PANTHER" id="PTHR30026">
    <property type="entry name" value="OUTER MEMBRANE PROTEIN TOLC"/>
    <property type="match status" value="1"/>
</dbReference>
<keyword evidence="8" id="KW-0175">Coiled coil</keyword>
<dbReference type="InterPro" id="IPR003423">
    <property type="entry name" value="OMP_efflux"/>
</dbReference>
<dbReference type="EMBL" id="JAHLFJ010000042">
    <property type="protein sequence ID" value="MBU3855754.1"/>
    <property type="molecule type" value="Genomic_DNA"/>
</dbReference>
<dbReference type="SUPFAM" id="SSF56954">
    <property type="entry name" value="Outer membrane efflux proteins (OEP)"/>
    <property type="match status" value="1"/>
</dbReference>
<keyword evidence="3" id="KW-0813">Transport</keyword>
<dbReference type="InterPro" id="IPR051906">
    <property type="entry name" value="TolC-like"/>
</dbReference>
<keyword evidence="5" id="KW-0812">Transmembrane</keyword>
<evidence type="ECO:0000256" key="6">
    <source>
        <dbReference type="ARBA" id="ARBA00023136"/>
    </source>
</evidence>
<evidence type="ECO:0000256" key="9">
    <source>
        <dbReference type="SAM" id="SignalP"/>
    </source>
</evidence>
<comment type="similarity">
    <text evidence="2">Belongs to the outer membrane factor (OMF) (TC 1.B.17) family.</text>
</comment>
<dbReference type="GO" id="GO:1990281">
    <property type="term" value="C:efflux pump complex"/>
    <property type="evidence" value="ECO:0007669"/>
    <property type="project" value="TreeGrafter"/>
</dbReference>
<evidence type="ECO:0000256" key="7">
    <source>
        <dbReference type="ARBA" id="ARBA00023237"/>
    </source>
</evidence>